<dbReference type="GO" id="GO:0005829">
    <property type="term" value="C:cytosol"/>
    <property type="evidence" value="ECO:0007669"/>
    <property type="project" value="TreeGrafter"/>
</dbReference>
<name>A0A2W2C3N7_9ACTN</name>
<dbReference type="Gene3D" id="3.90.79.10">
    <property type="entry name" value="Nucleoside Triphosphate Pyrophosphohydrolase"/>
    <property type="match status" value="1"/>
</dbReference>
<feature type="compositionally biased region" description="Pro residues" evidence="2">
    <location>
        <begin position="1"/>
        <end position="11"/>
    </location>
</feature>
<evidence type="ECO:0000313" key="5">
    <source>
        <dbReference type="Proteomes" id="UP000248764"/>
    </source>
</evidence>
<reference evidence="4 5" key="1">
    <citation type="submission" date="2018-01" db="EMBL/GenBank/DDBJ databases">
        <title>Draft genome sequence of Jiangella sp. GTF31.</title>
        <authorList>
            <person name="Sahin N."/>
            <person name="Ay H."/>
            <person name="Saygin H."/>
        </authorList>
    </citation>
    <scope>NUCLEOTIDE SEQUENCE [LARGE SCALE GENOMIC DNA]</scope>
    <source>
        <strain evidence="4 5">GTF31</strain>
    </source>
</reference>
<comment type="caution">
    <text evidence="4">The sequence shown here is derived from an EMBL/GenBank/DDBJ whole genome shotgun (WGS) entry which is preliminary data.</text>
</comment>
<dbReference type="Pfam" id="PF00293">
    <property type="entry name" value="NUDIX"/>
    <property type="match status" value="1"/>
</dbReference>
<sequence>MTSHPAEPPVSAPRDEPLSWPVTETRTRFEGHVIAVRSDTVRSPVDGSEFVRDVVVHPGAVAVVAVDDAGRVLVVRQYRHPVGLRPVELPAGLRDVAGEPPHESAARELYEEGHVRAADWRVLIDLLTSPGMTDEAIRVFLARGVEALPDDERFDGVAEEADLGVEWVPLDDLVAAVLAGEVQNATLCAGALAAMAARDGAGYDALRPVDAPWPSGDRSGG</sequence>
<dbReference type="GO" id="GO:0019693">
    <property type="term" value="P:ribose phosphate metabolic process"/>
    <property type="evidence" value="ECO:0007669"/>
    <property type="project" value="TreeGrafter"/>
</dbReference>
<proteinExistence type="predicted"/>
<dbReference type="GO" id="GO:0016787">
    <property type="term" value="F:hydrolase activity"/>
    <property type="evidence" value="ECO:0007669"/>
    <property type="project" value="UniProtKB-KW"/>
</dbReference>
<dbReference type="PROSITE" id="PS51462">
    <property type="entry name" value="NUDIX"/>
    <property type="match status" value="1"/>
</dbReference>
<dbReference type="InterPro" id="IPR015797">
    <property type="entry name" value="NUDIX_hydrolase-like_dom_sf"/>
</dbReference>
<evidence type="ECO:0000313" key="4">
    <source>
        <dbReference type="EMBL" id="PZF82607.1"/>
    </source>
</evidence>
<dbReference type="RefSeq" id="WP_111255619.1">
    <property type="nucleotide sequence ID" value="NZ_POTW01000035.1"/>
</dbReference>
<dbReference type="SUPFAM" id="SSF55811">
    <property type="entry name" value="Nudix"/>
    <property type="match status" value="1"/>
</dbReference>
<dbReference type="PANTHER" id="PTHR11839">
    <property type="entry name" value="UDP/ADP-SUGAR PYROPHOSPHATASE"/>
    <property type="match status" value="1"/>
</dbReference>
<keyword evidence="5" id="KW-1185">Reference proteome</keyword>
<accession>A0A2W2C3N7</accession>
<dbReference type="PANTHER" id="PTHR11839:SF31">
    <property type="entry name" value="ADP-RIBOSE PYROPHOSPHATASE"/>
    <property type="match status" value="1"/>
</dbReference>
<dbReference type="Proteomes" id="UP000248764">
    <property type="component" value="Unassembled WGS sequence"/>
</dbReference>
<dbReference type="GO" id="GO:0006753">
    <property type="term" value="P:nucleoside phosphate metabolic process"/>
    <property type="evidence" value="ECO:0007669"/>
    <property type="project" value="TreeGrafter"/>
</dbReference>
<evidence type="ECO:0000256" key="1">
    <source>
        <dbReference type="ARBA" id="ARBA00022801"/>
    </source>
</evidence>
<evidence type="ECO:0000259" key="3">
    <source>
        <dbReference type="PROSITE" id="PS51462"/>
    </source>
</evidence>
<feature type="region of interest" description="Disordered" evidence="2">
    <location>
        <begin position="1"/>
        <end position="22"/>
    </location>
</feature>
<organism evidence="4 5">
    <name type="scientific">Jiangella anatolica</name>
    <dbReference type="NCBI Taxonomy" id="2670374"/>
    <lineage>
        <taxon>Bacteria</taxon>
        <taxon>Bacillati</taxon>
        <taxon>Actinomycetota</taxon>
        <taxon>Actinomycetes</taxon>
        <taxon>Jiangellales</taxon>
        <taxon>Jiangellaceae</taxon>
        <taxon>Jiangella</taxon>
    </lineage>
</organism>
<evidence type="ECO:0000256" key="2">
    <source>
        <dbReference type="SAM" id="MobiDB-lite"/>
    </source>
</evidence>
<feature type="domain" description="Nudix hydrolase" evidence="3">
    <location>
        <begin position="55"/>
        <end position="190"/>
    </location>
</feature>
<keyword evidence="1" id="KW-0378">Hydrolase</keyword>
<dbReference type="InterPro" id="IPR000086">
    <property type="entry name" value="NUDIX_hydrolase_dom"/>
</dbReference>
<dbReference type="AlphaFoldDB" id="A0A2W2C3N7"/>
<dbReference type="EMBL" id="POTW01000035">
    <property type="protein sequence ID" value="PZF82607.1"/>
    <property type="molecule type" value="Genomic_DNA"/>
</dbReference>
<gene>
    <name evidence="4" type="ORF">C1I92_15825</name>
</gene>
<protein>
    <submittedName>
        <fullName evidence="4">ADP-ribose pyrophosphatase</fullName>
    </submittedName>
</protein>